<sequence>MATTTVPITTVPTTTVPTVTRAIVLWCPDWPVTATMHTHEIADDIPVALVDRNLVFACSAAARAEGVKRGLRIREAQARCTQLQVFPYDPILDTRTFEPVLAAIEEIMPGVQLVRPGTCVLRARGPSRYYGSEERAAAELLRCLEGLGIAGGRVGIADGPFAAEQAARSTGYDAIRIIPAGQSPTFLAPLPVTLLPQTELTALFRRLGIHTLGDLAALDTTDVRERFGEQGARGHLLASGLDSAGVVPRTPPKQLDRTIEFEPPLDRIDQVTFAFRATADTFIAGLTKAGLVCTSIRIEVTAESGQVSERTWLHPRLFSVTDVVDRVRWQLQGSGAIDSGLGSPIARVRVTPESVDDIGHHEEGLWGGGADERIHHGLSRVQSMLGHEAVLTATIGGGRVLAERQQLVPWGDRATHAAGTKQPWPGSLPAPAPATVFETRRRVGVFASDGQPVRVDDRGTVTAQMALFSTTGSIRDAREVSAWAGPWPILERWWDAQQSRSIQRFQVVAADGTAWLLMLDGDEWTAEGRYD</sequence>
<dbReference type="PANTHER" id="PTHR35369">
    <property type="entry name" value="BLR3025 PROTEIN-RELATED"/>
    <property type="match status" value="1"/>
</dbReference>
<dbReference type="InterPro" id="IPR001126">
    <property type="entry name" value="UmuC"/>
</dbReference>
<dbReference type="CDD" id="cd03468">
    <property type="entry name" value="PolY_like"/>
    <property type="match status" value="1"/>
</dbReference>
<dbReference type="AlphaFoldDB" id="A0A6L9XXM5"/>
<dbReference type="EMBL" id="JAAGWY010000002">
    <property type="protein sequence ID" value="NEN06179.1"/>
    <property type="molecule type" value="Genomic_DNA"/>
</dbReference>
<dbReference type="Gene3D" id="1.10.150.20">
    <property type="entry name" value="5' to 3' exonuclease, C-terminal subdomain"/>
    <property type="match status" value="1"/>
</dbReference>
<dbReference type="Gene3D" id="3.40.1170.60">
    <property type="match status" value="1"/>
</dbReference>
<keyword evidence="4" id="KW-1185">Reference proteome</keyword>
<dbReference type="GO" id="GO:0006281">
    <property type="term" value="P:DNA repair"/>
    <property type="evidence" value="ECO:0007669"/>
    <property type="project" value="InterPro"/>
</dbReference>
<dbReference type="Proteomes" id="UP000474967">
    <property type="component" value="Unassembled WGS sequence"/>
</dbReference>
<keyword evidence="1" id="KW-0227">DNA damage</keyword>
<dbReference type="InterPro" id="IPR050356">
    <property type="entry name" value="SulA_CellDiv_inhibitor"/>
</dbReference>
<proteinExistence type="predicted"/>
<dbReference type="InterPro" id="IPR043502">
    <property type="entry name" value="DNA/RNA_pol_sf"/>
</dbReference>
<dbReference type="SUPFAM" id="SSF56672">
    <property type="entry name" value="DNA/RNA polymerases"/>
    <property type="match status" value="1"/>
</dbReference>
<dbReference type="RefSeq" id="WP_163289620.1">
    <property type="nucleotide sequence ID" value="NZ_JAAGWY010000002.1"/>
</dbReference>
<accession>A0A6L9XXM5</accession>
<name>A0A6L9XXM5_9MICO</name>
<evidence type="ECO:0000259" key="2">
    <source>
        <dbReference type="Pfam" id="PF00817"/>
    </source>
</evidence>
<protein>
    <submittedName>
        <fullName evidence="3">DNA polymerase Y family protein</fullName>
    </submittedName>
</protein>
<reference evidence="3 4" key="1">
    <citation type="journal article" date="2014" name="J. Microbiol.">
        <title>Diaminobutyricibacter tongyongensis gen. nov., sp. nov. and Homoserinibacter gongjuensis gen. nov., sp. nov. belong to the family Microbacteriaceae.</title>
        <authorList>
            <person name="Kim S.J."/>
            <person name="Ahn J.H."/>
            <person name="Weon H.Y."/>
            <person name="Hamada M."/>
            <person name="Suzuki K."/>
            <person name="Kwon S.W."/>
        </authorList>
    </citation>
    <scope>NUCLEOTIDE SEQUENCE [LARGE SCALE GENOMIC DNA]</scope>
    <source>
        <strain evidence="3 4">NBRC 108724</strain>
    </source>
</reference>
<feature type="domain" description="UmuC" evidence="2">
    <location>
        <begin position="43"/>
        <end position="166"/>
    </location>
</feature>
<evidence type="ECO:0000256" key="1">
    <source>
        <dbReference type="ARBA" id="ARBA00022763"/>
    </source>
</evidence>
<gene>
    <name evidence="3" type="ORF">G3T36_09855</name>
</gene>
<dbReference type="Pfam" id="PF00817">
    <property type="entry name" value="IMS"/>
    <property type="match status" value="1"/>
</dbReference>
<evidence type="ECO:0000313" key="4">
    <source>
        <dbReference type="Proteomes" id="UP000474967"/>
    </source>
</evidence>
<organism evidence="3 4">
    <name type="scientific">Leifsonia tongyongensis</name>
    <dbReference type="NCBI Taxonomy" id="1268043"/>
    <lineage>
        <taxon>Bacteria</taxon>
        <taxon>Bacillati</taxon>
        <taxon>Actinomycetota</taxon>
        <taxon>Actinomycetes</taxon>
        <taxon>Micrococcales</taxon>
        <taxon>Microbacteriaceae</taxon>
        <taxon>Leifsonia</taxon>
    </lineage>
</organism>
<comment type="caution">
    <text evidence="3">The sequence shown here is derived from an EMBL/GenBank/DDBJ whole genome shotgun (WGS) entry which is preliminary data.</text>
</comment>
<dbReference type="PANTHER" id="PTHR35369:SF2">
    <property type="entry name" value="BLR3025 PROTEIN"/>
    <property type="match status" value="1"/>
</dbReference>
<evidence type="ECO:0000313" key="3">
    <source>
        <dbReference type="EMBL" id="NEN06179.1"/>
    </source>
</evidence>